<evidence type="ECO:0000313" key="2">
    <source>
        <dbReference type="EMBL" id="QDG54318.1"/>
    </source>
</evidence>
<sequence>MYNLLIALGAGVVATLLFGFAVGGGDFSLLYGIVPGVIALLGTYFYLARRSMKQVQALAEQAQQQLQSRNIDRAVEIFKSGYPIGKWQFFVKAQIDAQIGTLLYVAQRFDEAEPYLKNAFAKNWTAKAMLGVLYYKRRKFDEMERVFEEAVAANKKEALLWNLYAYCLWKTKQRDKAIDVLNRGLEHLDGHDKTERNLKALKNNRKMKMRSWNQLWYQFHLDRMPMQRQRVQFR</sequence>
<evidence type="ECO:0000256" key="1">
    <source>
        <dbReference type="SAM" id="Phobius"/>
    </source>
</evidence>
<dbReference type="SMART" id="SM00028">
    <property type="entry name" value="TPR"/>
    <property type="match status" value="2"/>
</dbReference>
<dbReference type="Gene3D" id="1.25.40.10">
    <property type="entry name" value="Tetratricopeptide repeat domain"/>
    <property type="match status" value="1"/>
</dbReference>
<dbReference type="Proteomes" id="UP000315995">
    <property type="component" value="Chromosome"/>
</dbReference>
<evidence type="ECO:0000313" key="3">
    <source>
        <dbReference type="Proteomes" id="UP000315995"/>
    </source>
</evidence>
<name>A0A4Y6Q158_PERCE</name>
<dbReference type="OrthoDB" id="9787150at2"/>
<keyword evidence="3" id="KW-1185">Reference proteome</keyword>
<dbReference type="AlphaFoldDB" id="A0A4Y6Q158"/>
<reference evidence="2 3" key="1">
    <citation type="submission" date="2019-06" db="EMBL/GenBank/DDBJ databases">
        <title>Persicimonas caeni gen. nov., sp. nov., a predatory bacterium isolated from solar saltern.</title>
        <authorList>
            <person name="Wang S."/>
        </authorList>
    </citation>
    <scope>NUCLEOTIDE SEQUENCE [LARGE SCALE GENOMIC DNA]</scope>
    <source>
        <strain evidence="2 3">YN101</strain>
    </source>
</reference>
<keyword evidence="1" id="KW-0812">Transmembrane</keyword>
<dbReference type="EMBL" id="CP041186">
    <property type="protein sequence ID" value="QDG54318.1"/>
    <property type="molecule type" value="Genomic_DNA"/>
</dbReference>
<keyword evidence="1" id="KW-0472">Membrane</keyword>
<gene>
    <name evidence="2" type="ORF">FIV42_27300</name>
</gene>
<dbReference type="InterPro" id="IPR011990">
    <property type="entry name" value="TPR-like_helical_dom_sf"/>
</dbReference>
<feature type="transmembrane region" description="Helical" evidence="1">
    <location>
        <begin position="29"/>
        <end position="47"/>
    </location>
</feature>
<proteinExistence type="predicted"/>
<accession>A0A4Y6Q158</accession>
<accession>A0A5B8YIR0</accession>
<dbReference type="RefSeq" id="WP_141200762.1">
    <property type="nucleotide sequence ID" value="NZ_CP041186.1"/>
</dbReference>
<organism evidence="2 3">
    <name type="scientific">Persicimonas caeni</name>
    <dbReference type="NCBI Taxonomy" id="2292766"/>
    <lineage>
        <taxon>Bacteria</taxon>
        <taxon>Deltaproteobacteria</taxon>
        <taxon>Bradymonadales</taxon>
        <taxon>Bradymonadaceae</taxon>
        <taxon>Persicimonas</taxon>
    </lineage>
</organism>
<protein>
    <submittedName>
        <fullName evidence="2">Tetratricopeptide repeat protein</fullName>
    </submittedName>
</protein>
<dbReference type="InterPro" id="IPR019734">
    <property type="entry name" value="TPR_rpt"/>
</dbReference>
<dbReference type="SUPFAM" id="SSF48452">
    <property type="entry name" value="TPR-like"/>
    <property type="match status" value="1"/>
</dbReference>
<dbReference type="Pfam" id="PF13432">
    <property type="entry name" value="TPR_16"/>
    <property type="match status" value="1"/>
</dbReference>
<keyword evidence="1" id="KW-1133">Transmembrane helix</keyword>